<dbReference type="KEGG" id="mcha:111021850"/>
<evidence type="ECO:0000256" key="1">
    <source>
        <dbReference type="SAM" id="Coils"/>
    </source>
</evidence>
<dbReference type="OrthoDB" id="60033at2759"/>
<proteinExistence type="predicted"/>
<gene>
    <name evidence="3" type="primary">LOC111021850</name>
</gene>
<accession>A0A6J1DMQ3</accession>
<feature type="coiled-coil region" evidence="1">
    <location>
        <begin position="17"/>
        <end position="51"/>
    </location>
</feature>
<dbReference type="RefSeq" id="XP_022154634.1">
    <property type="nucleotide sequence ID" value="XM_022298942.1"/>
</dbReference>
<dbReference type="GeneID" id="111021850"/>
<keyword evidence="2" id="KW-1185">Reference proteome</keyword>
<sequence length="236" mass="27083">MAMTLEDLTKPGIETELDNLKTDNNFLKVEILKLREQQQDSRNQLTMVEERVRCAECKQQQMFSFLTKMSRNPTFVRQFVQKRMLRKELNGNEFGKKRRLPAMQDRESIELDGAWDINCENNVQVQDELLNMQSELTEMFPEVMEPGPVETPFQSSIDNKPSGSIQTQKVMFPDTAAVCMPVPPSKILGDNMTVDEELTANDSKFYLELENLIQKPHDCAGYVQKQVFHGCVGSLP</sequence>
<dbReference type="AlphaFoldDB" id="A0A6J1DMQ3"/>
<keyword evidence="1" id="KW-0175">Coiled coil</keyword>
<evidence type="ECO:0000313" key="3">
    <source>
        <dbReference type="RefSeq" id="XP_022154634.1"/>
    </source>
</evidence>
<protein>
    <submittedName>
        <fullName evidence="3">Heat shock factor protein HSF30-like</fullName>
    </submittedName>
</protein>
<name>A0A6J1DMQ3_MOMCH</name>
<organism evidence="2 3">
    <name type="scientific">Momordica charantia</name>
    <name type="common">Bitter gourd</name>
    <name type="synonym">Balsam pear</name>
    <dbReference type="NCBI Taxonomy" id="3673"/>
    <lineage>
        <taxon>Eukaryota</taxon>
        <taxon>Viridiplantae</taxon>
        <taxon>Streptophyta</taxon>
        <taxon>Embryophyta</taxon>
        <taxon>Tracheophyta</taxon>
        <taxon>Spermatophyta</taxon>
        <taxon>Magnoliopsida</taxon>
        <taxon>eudicotyledons</taxon>
        <taxon>Gunneridae</taxon>
        <taxon>Pentapetalae</taxon>
        <taxon>rosids</taxon>
        <taxon>fabids</taxon>
        <taxon>Cucurbitales</taxon>
        <taxon>Cucurbitaceae</taxon>
        <taxon>Momordiceae</taxon>
        <taxon>Momordica</taxon>
    </lineage>
</organism>
<reference evidence="3" key="1">
    <citation type="submission" date="2025-08" db="UniProtKB">
        <authorList>
            <consortium name="RefSeq"/>
        </authorList>
    </citation>
    <scope>IDENTIFICATION</scope>
    <source>
        <strain evidence="3">OHB3-1</strain>
    </source>
</reference>
<dbReference type="Proteomes" id="UP000504603">
    <property type="component" value="Unplaced"/>
</dbReference>
<evidence type="ECO:0000313" key="2">
    <source>
        <dbReference type="Proteomes" id="UP000504603"/>
    </source>
</evidence>